<organism evidence="2 3">
    <name type="scientific">Rhizobium subbaraonis</name>
    <dbReference type="NCBI Taxonomy" id="908946"/>
    <lineage>
        <taxon>Bacteria</taxon>
        <taxon>Pseudomonadati</taxon>
        <taxon>Pseudomonadota</taxon>
        <taxon>Alphaproteobacteria</taxon>
        <taxon>Hyphomicrobiales</taxon>
        <taxon>Rhizobiaceae</taxon>
        <taxon>Rhizobium/Agrobacterium group</taxon>
        <taxon>Rhizobium</taxon>
    </lineage>
</organism>
<proteinExistence type="predicted"/>
<dbReference type="OrthoDB" id="517867at2"/>
<name>A0A285UIH6_9HYPH</name>
<gene>
    <name evidence="2" type="ORF">SAMN05892877_107205</name>
</gene>
<reference evidence="2 3" key="1">
    <citation type="submission" date="2017-08" db="EMBL/GenBank/DDBJ databases">
        <authorList>
            <person name="de Groot N.N."/>
        </authorList>
    </citation>
    <scope>NUCLEOTIDE SEQUENCE [LARGE SCALE GENOMIC DNA]</scope>
    <source>
        <strain evidence="2 3">JC85</strain>
    </source>
</reference>
<evidence type="ECO:0000313" key="2">
    <source>
        <dbReference type="EMBL" id="SOC40396.1"/>
    </source>
</evidence>
<dbReference type="Gene3D" id="3.30.2130.10">
    <property type="entry name" value="VC0802-like"/>
    <property type="match status" value="1"/>
</dbReference>
<dbReference type="Proteomes" id="UP000219167">
    <property type="component" value="Unassembled WGS sequence"/>
</dbReference>
<dbReference type="InterPro" id="IPR045865">
    <property type="entry name" value="ACT-like_dom_sf"/>
</dbReference>
<feature type="domain" description="DUF2241" evidence="1">
    <location>
        <begin position="2"/>
        <end position="71"/>
    </location>
</feature>
<evidence type="ECO:0000313" key="3">
    <source>
        <dbReference type="Proteomes" id="UP000219167"/>
    </source>
</evidence>
<dbReference type="EMBL" id="OBQD01000007">
    <property type="protein sequence ID" value="SOC40396.1"/>
    <property type="molecule type" value="Genomic_DNA"/>
</dbReference>
<accession>A0A285UIH6</accession>
<evidence type="ECO:0000259" key="1">
    <source>
        <dbReference type="Pfam" id="PF10000"/>
    </source>
</evidence>
<sequence length="137" mass="14321">MSGITDLDRLVSEMRPALKDGLFVFCSLPFAEAERLRHLDALGTFREEEGMTLILPAAVAAAEGIGCSAPMRLITLSVHSSLEAVGLTAAIATALSREGISANVVAAFHHDHVFVPAADGERALQVLSALAGNGAKR</sequence>
<dbReference type="PANTHER" id="PTHR39199:SF1">
    <property type="entry name" value="BLR5128 PROTEIN"/>
    <property type="match status" value="1"/>
</dbReference>
<dbReference type="Pfam" id="PF10000">
    <property type="entry name" value="ACT_3"/>
    <property type="match status" value="1"/>
</dbReference>
<keyword evidence="3" id="KW-1185">Reference proteome</keyword>
<dbReference type="PANTHER" id="PTHR39199">
    <property type="entry name" value="BLR5128 PROTEIN"/>
    <property type="match status" value="1"/>
</dbReference>
<dbReference type="SUPFAM" id="SSF55021">
    <property type="entry name" value="ACT-like"/>
    <property type="match status" value="2"/>
</dbReference>
<protein>
    <recommendedName>
        <fullName evidence="1">DUF2241 domain-containing protein</fullName>
    </recommendedName>
</protein>
<dbReference type="InterPro" id="IPR018717">
    <property type="entry name" value="DUF2241"/>
</dbReference>
<dbReference type="AlphaFoldDB" id="A0A285UIH6"/>
<dbReference type="RefSeq" id="WP_097139818.1">
    <property type="nucleotide sequence ID" value="NZ_OBQD01000007.1"/>
</dbReference>